<sequence length="177" mass="18411">MDNQTAPSIMGVSPSSRGFPFPVDGVSRSTLVSSLERHLSIYTARFSPLISLTTCGPSEATSDLCNQQADRWSTSKGHPPTPPKTPTTNTMKFTSIVTALALLAPGVLSAPAESEGNALVGRATCYDCSYSTFIDGRCKPACRGDQVRSGVGQGCTQCVAGCPAANDKASNSAPYPC</sequence>
<comment type="caution">
    <text evidence="2">The sequence shown here is derived from an EMBL/GenBank/DDBJ whole genome shotgun (WGS) entry which is preliminary data.</text>
</comment>
<dbReference type="Proteomes" id="UP000295604">
    <property type="component" value="Unassembled WGS sequence"/>
</dbReference>
<keyword evidence="3" id="KW-1185">Reference proteome</keyword>
<protein>
    <submittedName>
        <fullName evidence="2">Uncharacterized protein</fullName>
    </submittedName>
</protein>
<gene>
    <name evidence="2" type="ORF">C8034_v009700</name>
</gene>
<evidence type="ECO:0000256" key="1">
    <source>
        <dbReference type="SAM" id="MobiDB-lite"/>
    </source>
</evidence>
<evidence type="ECO:0000313" key="2">
    <source>
        <dbReference type="EMBL" id="TEA19473.1"/>
    </source>
</evidence>
<name>A0A4R8TNV1_9PEZI</name>
<evidence type="ECO:0000313" key="3">
    <source>
        <dbReference type="Proteomes" id="UP000295604"/>
    </source>
</evidence>
<organism evidence="2 3">
    <name type="scientific">Colletotrichum sidae</name>
    <dbReference type="NCBI Taxonomy" id="1347389"/>
    <lineage>
        <taxon>Eukaryota</taxon>
        <taxon>Fungi</taxon>
        <taxon>Dikarya</taxon>
        <taxon>Ascomycota</taxon>
        <taxon>Pezizomycotina</taxon>
        <taxon>Sordariomycetes</taxon>
        <taxon>Hypocreomycetidae</taxon>
        <taxon>Glomerellales</taxon>
        <taxon>Glomerellaceae</taxon>
        <taxon>Colletotrichum</taxon>
        <taxon>Colletotrichum orbiculare species complex</taxon>
    </lineage>
</organism>
<dbReference type="EMBL" id="QAPF01000047">
    <property type="protein sequence ID" value="TEA19473.1"/>
    <property type="molecule type" value="Genomic_DNA"/>
</dbReference>
<reference evidence="2 3" key="1">
    <citation type="submission" date="2018-11" db="EMBL/GenBank/DDBJ databases">
        <title>Genome sequence and assembly of Colletotrichum sidae.</title>
        <authorList>
            <person name="Gan P."/>
            <person name="Shirasu K."/>
        </authorList>
    </citation>
    <scope>NUCLEOTIDE SEQUENCE [LARGE SCALE GENOMIC DNA]</scope>
    <source>
        <strain evidence="2 3">CBS 518.97</strain>
    </source>
</reference>
<proteinExistence type="predicted"/>
<accession>A0A4R8TNV1</accession>
<feature type="region of interest" description="Disordered" evidence="1">
    <location>
        <begin position="70"/>
        <end position="89"/>
    </location>
</feature>
<dbReference type="AlphaFoldDB" id="A0A4R8TNV1"/>